<dbReference type="Gene3D" id="3.90.1150.10">
    <property type="entry name" value="Aspartate Aminotransferase, domain 1"/>
    <property type="match status" value="1"/>
</dbReference>
<dbReference type="Gene3D" id="3.40.640.10">
    <property type="entry name" value="Type I PLP-dependent aspartate aminotransferase-like (Major domain)"/>
    <property type="match status" value="1"/>
</dbReference>
<evidence type="ECO:0000256" key="1">
    <source>
        <dbReference type="ARBA" id="ARBA00001933"/>
    </source>
</evidence>
<evidence type="ECO:0000256" key="12">
    <source>
        <dbReference type="ARBA" id="ARBA00022919"/>
    </source>
</evidence>
<dbReference type="PANTHER" id="PTHR13693">
    <property type="entry name" value="CLASS II AMINOTRANSFERASE/8-AMINO-7-OXONONANOATE SYNTHASE"/>
    <property type="match status" value="1"/>
</dbReference>
<dbReference type="SUPFAM" id="SSF53383">
    <property type="entry name" value="PLP-dependent transferases"/>
    <property type="match status" value="1"/>
</dbReference>
<keyword evidence="11 18" id="KW-0663">Pyridoxal phosphate</keyword>
<evidence type="ECO:0000256" key="8">
    <source>
        <dbReference type="ARBA" id="ARBA00022679"/>
    </source>
</evidence>
<evidence type="ECO:0000259" key="20">
    <source>
        <dbReference type="Pfam" id="PF00155"/>
    </source>
</evidence>
<comment type="cofactor">
    <cofactor evidence="1 18">
        <name>pyridoxal 5'-phosphate</name>
        <dbReference type="ChEBI" id="CHEBI:597326"/>
    </cofactor>
</comment>
<evidence type="ECO:0000256" key="5">
    <source>
        <dbReference type="ARBA" id="ARBA00004991"/>
    </source>
</evidence>
<evidence type="ECO:0000256" key="3">
    <source>
        <dbReference type="ARBA" id="ARBA00004370"/>
    </source>
</evidence>
<keyword evidence="21" id="KW-1185">Reference proteome</keyword>
<comment type="pathway">
    <text evidence="4">Lipid metabolism; sphingolipid metabolism.</text>
</comment>
<dbReference type="GeneID" id="108675852"/>
<dbReference type="EC" id="2.3.1.50" evidence="7"/>
<dbReference type="GO" id="GO:0046513">
    <property type="term" value="P:ceramide biosynthetic process"/>
    <property type="evidence" value="ECO:0007669"/>
    <property type="project" value="TreeGrafter"/>
</dbReference>
<gene>
    <name evidence="22" type="primary">LOC108675852</name>
</gene>
<evidence type="ECO:0000256" key="16">
    <source>
        <dbReference type="ARBA" id="ARBA00023315"/>
    </source>
</evidence>
<keyword evidence="10" id="KW-0256">Endoplasmic reticulum</keyword>
<proteinExistence type="inferred from homology"/>
<keyword evidence="8" id="KW-0808">Transferase</keyword>
<dbReference type="PROSITE" id="PS00599">
    <property type="entry name" value="AA_TRANSFER_CLASS_2"/>
    <property type="match status" value="1"/>
</dbReference>
<dbReference type="CTD" id="34910"/>
<dbReference type="Proteomes" id="UP000694843">
    <property type="component" value="Unplaced"/>
</dbReference>
<evidence type="ECO:0000256" key="19">
    <source>
        <dbReference type="SAM" id="Phobius"/>
    </source>
</evidence>
<dbReference type="OrthoDB" id="65434at2759"/>
<dbReference type="GO" id="GO:0017059">
    <property type="term" value="C:serine palmitoyltransferase complex"/>
    <property type="evidence" value="ECO:0007669"/>
    <property type="project" value="TreeGrafter"/>
</dbReference>
<evidence type="ECO:0000256" key="11">
    <source>
        <dbReference type="ARBA" id="ARBA00022898"/>
    </source>
</evidence>
<sequence>MKAEDIINRINLIEKKAPLNGCLLPHNKTKFTPSGPKHNSTSNSFISSVKPDCSKLKGLEVSSVPYVDKHAEELRGEDIPLHVAFFTFLSYGVLLLVGYIKEFFSPPSSKERHREDYVPLFVGFESFYFRNVYRPISDCFCRPICGVPGERMTVLERTSHNNNWDHVLTGRKIDSINVGSYNYLGFAEKTGPCHDAAARAISSLGVAVASARTEMGTLEIHHELEALTAEFVGTEDAITFGMGFATNALNLPSLMGPGCLVLSDECNHASLILGLRLSGATVKVFRHNDCNDLERRIRRAIIDGHPRTRRPWKKVFIIVEGIYSMEGSICNLPRLIEIKKKYKAYLYVDEAHSIGALGPRGRGVVDYHNCDPKDVDILMGTFTKSFAAAGGYIAGSKALIQHLRMSSDAQHYASAMAPAVAQQIITSMSIIMGKDGTDEGKRRIETLHRNTVYFRHRLQQLGFKPFGHPDSPVVPIITFLVTKIAFLVRELSNRGVASVGVGFPATKITGARMRFCLSAGHDKQSLDEVLKHLNELGDVLCCKYNKHKGRADLQIEW</sequence>
<dbReference type="InterPro" id="IPR015421">
    <property type="entry name" value="PyrdxlP-dep_Trfase_major"/>
</dbReference>
<keyword evidence="14" id="KW-0443">Lipid metabolism</keyword>
<comment type="catalytic activity">
    <reaction evidence="17">
        <text>L-serine + hexadecanoyl-CoA + H(+) = 3-oxosphinganine + CO2 + CoA</text>
        <dbReference type="Rhea" id="RHEA:14761"/>
        <dbReference type="ChEBI" id="CHEBI:15378"/>
        <dbReference type="ChEBI" id="CHEBI:16526"/>
        <dbReference type="ChEBI" id="CHEBI:33384"/>
        <dbReference type="ChEBI" id="CHEBI:57287"/>
        <dbReference type="ChEBI" id="CHEBI:57379"/>
        <dbReference type="ChEBI" id="CHEBI:58299"/>
        <dbReference type="EC" id="2.3.1.50"/>
    </reaction>
</comment>
<accession>A0A8B7P089</accession>
<keyword evidence="15 19" id="KW-0472">Membrane</keyword>
<evidence type="ECO:0000256" key="7">
    <source>
        <dbReference type="ARBA" id="ARBA00013220"/>
    </source>
</evidence>
<evidence type="ECO:0000256" key="2">
    <source>
        <dbReference type="ARBA" id="ARBA00004240"/>
    </source>
</evidence>
<evidence type="ECO:0000256" key="13">
    <source>
        <dbReference type="ARBA" id="ARBA00022989"/>
    </source>
</evidence>
<comment type="pathway">
    <text evidence="5">Sphingolipid metabolism.</text>
</comment>
<evidence type="ECO:0000313" key="21">
    <source>
        <dbReference type="Proteomes" id="UP000694843"/>
    </source>
</evidence>
<dbReference type="Pfam" id="PF00155">
    <property type="entry name" value="Aminotran_1_2"/>
    <property type="match status" value="1"/>
</dbReference>
<evidence type="ECO:0000256" key="6">
    <source>
        <dbReference type="ARBA" id="ARBA00008392"/>
    </source>
</evidence>
<dbReference type="GO" id="GO:0005783">
    <property type="term" value="C:endoplasmic reticulum"/>
    <property type="evidence" value="ECO:0007669"/>
    <property type="project" value="UniProtKB-SubCell"/>
</dbReference>
<evidence type="ECO:0000256" key="10">
    <source>
        <dbReference type="ARBA" id="ARBA00022824"/>
    </source>
</evidence>
<keyword evidence="12" id="KW-0746">Sphingolipid metabolism</keyword>
<dbReference type="InterPro" id="IPR001917">
    <property type="entry name" value="Aminotrans_II_pyridoxalP_BS"/>
</dbReference>
<name>A0A8B7P089_HYAAZ</name>
<feature type="transmembrane region" description="Helical" evidence="19">
    <location>
        <begin position="79"/>
        <end position="100"/>
    </location>
</feature>
<dbReference type="InterPro" id="IPR015424">
    <property type="entry name" value="PyrdxlP-dep_Trfase"/>
</dbReference>
<dbReference type="GO" id="GO:0016020">
    <property type="term" value="C:membrane"/>
    <property type="evidence" value="ECO:0007669"/>
    <property type="project" value="UniProtKB-SubCell"/>
</dbReference>
<dbReference type="GO" id="GO:0004758">
    <property type="term" value="F:serine C-palmitoyltransferase activity"/>
    <property type="evidence" value="ECO:0007669"/>
    <property type="project" value="UniProtKB-EC"/>
</dbReference>
<dbReference type="CDD" id="cd06454">
    <property type="entry name" value="KBL_like"/>
    <property type="match status" value="1"/>
</dbReference>
<evidence type="ECO:0000256" key="18">
    <source>
        <dbReference type="RuleBase" id="RU003693"/>
    </source>
</evidence>
<evidence type="ECO:0000256" key="15">
    <source>
        <dbReference type="ARBA" id="ARBA00023136"/>
    </source>
</evidence>
<organism evidence="21 22">
    <name type="scientific">Hyalella azteca</name>
    <name type="common">Amphipod</name>
    <dbReference type="NCBI Taxonomy" id="294128"/>
    <lineage>
        <taxon>Eukaryota</taxon>
        <taxon>Metazoa</taxon>
        <taxon>Ecdysozoa</taxon>
        <taxon>Arthropoda</taxon>
        <taxon>Crustacea</taxon>
        <taxon>Multicrustacea</taxon>
        <taxon>Malacostraca</taxon>
        <taxon>Eumalacostraca</taxon>
        <taxon>Peracarida</taxon>
        <taxon>Amphipoda</taxon>
        <taxon>Senticaudata</taxon>
        <taxon>Talitrida</taxon>
        <taxon>Talitroidea</taxon>
        <taxon>Hyalellidae</taxon>
        <taxon>Hyalella</taxon>
    </lineage>
</organism>
<evidence type="ECO:0000313" key="22">
    <source>
        <dbReference type="RefSeq" id="XP_018019385.1"/>
    </source>
</evidence>
<dbReference type="FunFam" id="3.40.640.10:FF:000047">
    <property type="entry name" value="serine palmitoyltransferase 2 isoform X1"/>
    <property type="match status" value="1"/>
</dbReference>
<evidence type="ECO:0000256" key="17">
    <source>
        <dbReference type="ARBA" id="ARBA00048528"/>
    </source>
</evidence>
<dbReference type="RefSeq" id="XP_018019385.1">
    <property type="nucleotide sequence ID" value="XM_018163896.2"/>
</dbReference>
<dbReference type="InterPro" id="IPR050087">
    <property type="entry name" value="AON_synthase_class-II"/>
</dbReference>
<evidence type="ECO:0000256" key="9">
    <source>
        <dbReference type="ARBA" id="ARBA00022692"/>
    </source>
</evidence>
<dbReference type="PANTHER" id="PTHR13693:SF3">
    <property type="entry name" value="LD36009P"/>
    <property type="match status" value="1"/>
</dbReference>
<keyword evidence="13 19" id="KW-1133">Transmembrane helix</keyword>
<dbReference type="AlphaFoldDB" id="A0A8B7P089"/>
<evidence type="ECO:0000256" key="14">
    <source>
        <dbReference type="ARBA" id="ARBA00023098"/>
    </source>
</evidence>
<evidence type="ECO:0000256" key="4">
    <source>
        <dbReference type="ARBA" id="ARBA00004760"/>
    </source>
</evidence>
<keyword evidence="16" id="KW-0012">Acyltransferase</keyword>
<reference evidence="22" key="1">
    <citation type="submission" date="2025-08" db="UniProtKB">
        <authorList>
            <consortium name="RefSeq"/>
        </authorList>
    </citation>
    <scope>IDENTIFICATION</scope>
    <source>
        <tissue evidence="22">Whole organism</tissue>
    </source>
</reference>
<keyword evidence="9 19" id="KW-0812">Transmembrane</keyword>
<dbReference type="InterPro" id="IPR015422">
    <property type="entry name" value="PyrdxlP-dep_Trfase_small"/>
</dbReference>
<dbReference type="GO" id="GO:0030170">
    <property type="term" value="F:pyridoxal phosphate binding"/>
    <property type="evidence" value="ECO:0007669"/>
    <property type="project" value="InterPro"/>
</dbReference>
<dbReference type="InterPro" id="IPR004839">
    <property type="entry name" value="Aminotransferase_I/II_large"/>
</dbReference>
<dbReference type="GO" id="GO:0046512">
    <property type="term" value="P:sphingosine biosynthetic process"/>
    <property type="evidence" value="ECO:0007669"/>
    <property type="project" value="TreeGrafter"/>
</dbReference>
<comment type="subcellular location">
    <subcellularLocation>
        <location evidence="2">Endoplasmic reticulum</location>
    </subcellularLocation>
    <subcellularLocation>
        <location evidence="3">Membrane</location>
    </subcellularLocation>
</comment>
<feature type="domain" description="Aminotransferase class I/classII large" evidence="20">
    <location>
        <begin position="174"/>
        <end position="533"/>
    </location>
</feature>
<protein>
    <recommendedName>
        <fullName evidence="7">serine C-palmitoyltransferase</fullName>
        <ecNumber evidence="7">2.3.1.50</ecNumber>
    </recommendedName>
</protein>
<comment type="similarity">
    <text evidence="6 18">Belongs to the class-II pyridoxal-phosphate-dependent aminotransferase family.</text>
</comment>